<evidence type="ECO:0000313" key="2">
    <source>
        <dbReference type="EMBL" id="KAF5809582.1"/>
    </source>
</evidence>
<dbReference type="PANTHER" id="PTHR34835">
    <property type="entry name" value="OS07G0283600 PROTEIN-RELATED"/>
    <property type="match status" value="1"/>
</dbReference>
<feature type="compositionally biased region" description="Basic and acidic residues" evidence="1">
    <location>
        <begin position="61"/>
        <end position="77"/>
    </location>
</feature>
<reference evidence="2" key="2">
    <citation type="submission" date="2020-06" db="EMBL/GenBank/DDBJ databases">
        <title>Helianthus annuus Genome sequencing and assembly Release 2.</title>
        <authorList>
            <person name="Gouzy J."/>
            <person name="Langlade N."/>
            <person name="Munos S."/>
        </authorList>
    </citation>
    <scope>NUCLEOTIDE SEQUENCE</scope>
    <source>
        <tissue evidence="2">Leaves</tissue>
    </source>
</reference>
<dbReference type="Gramene" id="mRNA:HanXRQr2_Chr04g0158841">
    <property type="protein sequence ID" value="mRNA:HanXRQr2_Chr04g0158841"/>
    <property type="gene ID" value="HanXRQr2_Chr04g0158841"/>
</dbReference>
<evidence type="ECO:0000313" key="3">
    <source>
        <dbReference type="Proteomes" id="UP000215914"/>
    </source>
</evidence>
<feature type="compositionally biased region" description="Polar residues" evidence="1">
    <location>
        <begin position="680"/>
        <end position="697"/>
    </location>
</feature>
<feature type="region of interest" description="Disordered" evidence="1">
    <location>
        <begin position="666"/>
        <end position="697"/>
    </location>
</feature>
<evidence type="ECO:0000256" key="1">
    <source>
        <dbReference type="SAM" id="MobiDB-lite"/>
    </source>
</evidence>
<feature type="region of interest" description="Disordered" evidence="1">
    <location>
        <begin position="1"/>
        <end position="164"/>
    </location>
</feature>
<dbReference type="Gene3D" id="3.40.395.10">
    <property type="entry name" value="Adenoviral Proteinase, Chain A"/>
    <property type="match status" value="1"/>
</dbReference>
<accession>A0A9K3J7C8</accession>
<dbReference type="InterPro" id="IPR038765">
    <property type="entry name" value="Papain-like_cys_pep_sf"/>
</dbReference>
<feature type="compositionally biased region" description="Acidic residues" evidence="1">
    <location>
        <begin position="449"/>
        <end position="461"/>
    </location>
</feature>
<feature type="compositionally biased region" description="Basic and acidic residues" evidence="1">
    <location>
        <begin position="668"/>
        <end position="679"/>
    </location>
</feature>
<feature type="region of interest" description="Disordered" evidence="1">
    <location>
        <begin position="440"/>
        <end position="472"/>
    </location>
</feature>
<feature type="compositionally biased region" description="Basic and acidic residues" evidence="1">
    <location>
        <begin position="135"/>
        <end position="157"/>
    </location>
</feature>
<comment type="caution">
    <text evidence="2">The sequence shown here is derived from an EMBL/GenBank/DDBJ whole genome shotgun (WGS) entry which is preliminary data.</text>
</comment>
<feature type="compositionally biased region" description="Polar residues" evidence="1">
    <location>
        <begin position="14"/>
        <end position="24"/>
    </location>
</feature>
<dbReference type="PANTHER" id="PTHR34835:SF90">
    <property type="entry name" value="AMINOTRANSFERASE-LIKE PLANT MOBILE DOMAIN-CONTAINING PROTEIN"/>
    <property type="match status" value="1"/>
</dbReference>
<reference evidence="2" key="1">
    <citation type="journal article" date="2017" name="Nature">
        <title>The sunflower genome provides insights into oil metabolism, flowering and Asterid evolution.</title>
        <authorList>
            <person name="Badouin H."/>
            <person name="Gouzy J."/>
            <person name="Grassa C.J."/>
            <person name="Murat F."/>
            <person name="Staton S.E."/>
            <person name="Cottret L."/>
            <person name="Lelandais-Briere C."/>
            <person name="Owens G.L."/>
            <person name="Carrere S."/>
            <person name="Mayjonade B."/>
            <person name="Legrand L."/>
            <person name="Gill N."/>
            <person name="Kane N.C."/>
            <person name="Bowers J.E."/>
            <person name="Hubner S."/>
            <person name="Bellec A."/>
            <person name="Berard A."/>
            <person name="Berges H."/>
            <person name="Blanchet N."/>
            <person name="Boniface M.C."/>
            <person name="Brunel D."/>
            <person name="Catrice O."/>
            <person name="Chaidir N."/>
            <person name="Claudel C."/>
            <person name="Donnadieu C."/>
            <person name="Faraut T."/>
            <person name="Fievet G."/>
            <person name="Helmstetter N."/>
            <person name="King M."/>
            <person name="Knapp S.J."/>
            <person name="Lai Z."/>
            <person name="Le Paslier M.C."/>
            <person name="Lippi Y."/>
            <person name="Lorenzon L."/>
            <person name="Mandel J.R."/>
            <person name="Marage G."/>
            <person name="Marchand G."/>
            <person name="Marquand E."/>
            <person name="Bret-Mestries E."/>
            <person name="Morien E."/>
            <person name="Nambeesan S."/>
            <person name="Nguyen T."/>
            <person name="Pegot-Espagnet P."/>
            <person name="Pouilly N."/>
            <person name="Raftis F."/>
            <person name="Sallet E."/>
            <person name="Schiex T."/>
            <person name="Thomas J."/>
            <person name="Vandecasteele C."/>
            <person name="Vares D."/>
            <person name="Vear F."/>
            <person name="Vautrin S."/>
            <person name="Crespi M."/>
            <person name="Mangin B."/>
            <person name="Burke J.M."/>
            <person name="Salse J."/>
            <person name="Munos S."/>
            <person name="Vincourt P."/>
            <person name="Rieseberg L.H."/>
            <person name="Langlade N.B."/>
        </authorList>
    </citation>
    <scope>NUCLEOTIDE SEQUENCE</scope>
    <source>
        <tissue evidence="2">Leaves</tissue>
    </source>
</reference>
<organism evidence="2 3">
    <name type="scientific">Helianthus annuus</name>
    <name type="common">Common sunflower</name>
    <dbReference type="NCBI Taxonomy" id="4232"/>
    <lineage>
        <taxon>Eukaryota</taxon>
        <taxon>Viridiplantae</taxon>
        <taxon>Streptophyta</taxon>
        <taxon>Embryophyta</taxon>
        <taxon>Tracheophyta</taxon>
        <taxon>Spermatophyta</taxon>
        <taxon>Magnoliopsida</taxon>
        <taxon>eudicotyledons</taxon>
        <taxon>Gunneridae</taxon>
        <taxon>Pentapetalae</taxon>
        <taxon>asterids</taxon>
        <taxon>campanulids</taxon>
        <taxon>Asterales</taxon>
        <taxon>Asteraceae</taxon>
        <taxon>Asteroideae</taxon>
        <taxon>Heliantheae alliance</taxon>
        <taxon>Heliantheae</taxon>
        <taxon>Helianthus</taxon>
    </lineage>
</organism>
<name>A0A9K3J7C8_HELAN</name>
<dbReference type="AlphaFoldDB" id="A0A9K3J7C8"/>
<dbReference type="Proteomes" id="UP000215914">
    <property type="component" value="Unassembled WGS sequence"/>
</dbReference>
<feature type="compositionally biased region" description="Basic and acidic residues" evidence="1">
    <location>
        <begin position="553"/>
        <end position="566"/>
    </location>
</feature>
<sequence length="1199" mass="139680">MASSRDNLKVYIRVTQNKSVSENPKSSKKRKTSTAEENIDEQENISRKSTIKQQRTRKRKDISDNVKKQEEKQQQEKQKRRRKKVVIESSEETVSDSMDEKSSRAIVLHTSNQQQVNSDDDFVDPQPRVNLTKNQKKEKAESKPKRSQRKDKTKEQPEQQPYYDYDGKKINIRCAVNNLKDYIEGLSKEQRNVVREIGFESILKFKLHSVPRKFGYWLVKNFDAENDEINIGDEKIKITAEFIQKVFQIPNGKTEIVEKLRPKDTDLIIKFWRGQFPKDILQRMYAHNLITYLKSRNELGRLFKLNFLVIFFTIMAEAMQSSNVNQRFLPSMKSDKKTQNFNWCEYMLTVLKRTRRQWPGNEKLFNGPIALLAILYAYKKQGFDDTENTEEFSLDKIDSTTLQEFEDELEIAAQNDGRCLVNDKVKKVRKTKQKKKDEKNEFYVYPSESENENEEIFEDESEEKHEDDAEEQPISLLKAATDWIDQENQENVQNSQIITNETEKTNTESGGSWGQFFIKPSVGNKDKMWVDSQSRLRNFIPSQNQSEGLSDIHSTKSGDENMKNIKDKKSHEEYLVTALDQHFKGIEEVFESIQSRIDEIVEENPTSEALHNKVNEWVSLIEKFHHQAKKHQKVNIDSTMIETPSRFLNLSQNEDTENQIISTPLIVKRNDDDTKHNEDSSPLVQSSNPETISENEPASVLQTHIEKPSMVQSSFSEETPSLMLEIIKKTDEEEKKSNLKKFNDDEVPSFDLKISQLSSNVDENEVEVDATGHGEQTEIQAESEKKTIEQDVQITGIQTMFDRIEEQDTEKEISDLLQNTSFLHPQEDQYKTPAKSVHQEQPTTDISKTEEIITKMVRPDREKNVPEVFCSPYYLRQVAMKESRTAHENNISGYAFHAKGEMMDILFEIKEHAFLYRYAAETMRPGLEITGEVINCWSYILNEEEKRRSKDNKSPRFFCTIRMLALPNCDKEESENKGKMIKAFTMNIEKILKGAKLKSIKDFKIILVPILHIQHFFVISFNLEEKQIFIIDNSAKEETNESKYGNVPENTRDALAAYLKSVGHEKADDIKGIIPVRMQMKWRTQHNGIDCGIFTMRHMECYKGEPVEKWDCGFNVEYEVPANIKKVKNKKPVNKQTAQLEDLRRKFIAKILLHEINEQRDYVIEDSKTFRDLSAKLKKQSYETSLDRIKDRLALAGLL</sequence>
<gene>
    <name evidence="2" type="ORF">HanXRQr2_Chr04g0158841</name>
</gene>
<dbReference type="SUPFAM" id="SSF54001">
    <property type="entry name" value="Cysteine proteinases"/>
    <property type="match status" value="1"/>
</dbReference>
<proteinExistence type="predicted"/>
<keyword evidence="3" id="KW-1185">Reference proteome</keyword>
<protein>
    <submittedName>
        <fullName evidence="2">Papain-like cysteine peptidase superfamily</fullName>
    </submittedName>
</protein>
<feature type="region of interest" description="Disordered" evidence="1">
    <location>
        <begin position="543"/>
        <end position="566"/>
    </location>
</feature>
<dbReference type="EMBL" id="MNCJ02000319">
    <property type="protein sequence ID" value="KAF5809582.1"/>
    <property type="molecule type" value="Genomic_DNA"/>
</dbReference>